<proteinExistence type="predicted"/>
<dbReference type="PROSITE" id="PS51257">
    <property type="entry name" value="PROKAR_LIPOPROTEIN"/>
    <property type="match status" value="1"/>
</dbReference>
<evidence type="ECO:0008006" key="4">
    <source>
        <dbReference type="Google" id="ProtNLM"/>
    </source>
</evidence>
<organism evidence="2 3">
    <name type="scientific">Marinicauda salina</name>
    <dbReference type="NCBI Taxonomy" id="2135793"/>
    <lineage>
        <taxon>Bacteria</taxon>
        <taxon>Pseudomonadati</taxon>
        <taxon>Pseudomonadota</taxon>
        <taxon>Alphaproteobacteria</taxon>
        <taxon>Maricaulales</taxon>
        <taxon>Maricaulaceae</taxon>
        <taxon>Marinicauda</taxon>
    </lineage>
</organism>
<feature type="chain" id="PRO_5015514960" description="DUF3617 family protein" evidence="1">
    <location>
        <begin position="23"/>
        <end position="134"/>
    </location>
</feature>
<dbReference type="Pfam" id="PF20101">
    <property type="entry name" value="DUF6491"/>
    <property type="match status" value="1"/>
</dbReference>
<gene>
    <name evidence="2" type="ORF">DDZ18_12870</name>
</gene>
<dbReference type="OrthoDB" id="7596589at2"/>
<evidence type="ECO:0000313" key="3">
    <source>
        <dbReference type="Proteomes" id="UP000245168"/>
    </source>
</evidence>
<dbReference type="RefSeq" id="WP_109253804.1">
    <property type="nucleotide sequence ID" value="NZ_QEXV01000006.1"/>
</dbReference>
<keyword evidence="3" id="KW-1185">Reference proteome</keyword>
<name>A0A2U2BRN6_9PROT</name>
<dbReference type="EMBL" id="QEXV01000006">
    <property type="protein sequence ID" value="PWE16649.1"/>
    <property type="molecule type" value="Genomic_DNA"/>
</dbReference>
<evidence type="ECO:0000313" key="2">
    <source>
        <dbReference type="EMBL" id="PWE16649.1"/>
    </source>
</evidence>
<keyword evidence="1" id="KW-0732">Signal</keyword>
<comment type="caution">
    <text evidence="2">The sequence shown here is derived from an EMBL/GenBank/DDBJ whole genome shotgun (WGS) entry which is preliminary data.</text>
</comment>
<protein>
    <recommendedName>
        <fullName evidence="4">DUF3617 family protein</fullName>
    </recommendedName>
</protein>
<accession>A0A2U2BRN6</accession>
<dbReference type="AlphaFoldDB" id="A0A2U2BRN6"/>
<dbReference type="InterPro" id="IPR045500">
    <property type="entry name" value="DUF6491"/>
</dbReference>
<reference evidence="3" key="1">
    <citation type="submission" date="2018-05" db="EMBL/GenBank/DDBJ databases">
        <authorList>
            <person name="Liu B.-T."/>
        </authorList>
    </citation>
    <scope>NUCLEOTIDE SEQUENCE [LARGE SCALE GENOMIC DNA]</scope>
    <source>
        <strain evidence="3">WD6-1</strain>
    </source>
</reference>
<evidence type="ECO:0000256" key="1">
    <source>
        <dbReference type="SAM" id="SignalP"/>
    </source>
</evidence>
<dbReference type="Proteomes" id="UP000245168">
    <property type="component" value="Unassembled WGS sequence"/>
</dbReference>
<feature type="signal peptide" evidence="1">
    <location>
        <begin position="1"/>
        <end position="22"/>
    </location>
</feature>
<sequence>MTRSVLISATASLMFAAACASAQTTDRSADADARLAEFERTGETRACVQTYLIDEMEALDESRFLVEMRGGDFYLNEVNGRCAGAGRGGTALSYSTSITSLCRGEIIRVFDTGAEMTVGSCALGAFERLEPREE</sequence>